<dbReference type="AlphaFoldDB" id="A0A4Z2E0P4"/>
<keyword evidence="3" id="KW-1185">Reference proteome</keyword>
<accession>A0A4Z2E0P4</accession>
<feature type="region of interest" description="Disordered" evidence="1">
    <location>
        <begin position="49"/>
        <end position="72"/>
    </location>
</feature>
<organism evidence="2 3">
    <name type="scientific">Liparis tanakae</name>
    <name type="common">Tanaka's snailfish</name>
    <dbReference type="NCBI Taxonomy" id="230148"/>
    <lineage>
        <taxon>Eukaryota</taxon>
        <taxon>Metazoa</taxon>
        <taxon>Chordata</taxon>
        <taxon>Craniata</taxon>
        <taxon>Vertebrata</taxon>
        <taxon>Euteleostomi</taxon>
        <taxon>Actinopterygii</taxon>
        <taxon>Neopterygii</taxon>
        <taxon>Teleostei</taxon>
        <taxon>Neoteleostei</taxon>
        <taxon>Acanthomorphata</taxon>
        <taxon>Eupercaria</taxon>
        <taxon>Perciformes</taxon>
        <taxon>Cottioidei</taxon>
        <taxon>Cottales</taxon>
        <taxon>Liparidae</taxon>
        <taxon>Liparis</taxon>
    </lineage>
</organism>
<sequence length="72" mass="7899">MWACLQLTDSCWLRPHPWTHTPGSDIRPPRGGLHAGLRTLSLLRDVDLDPTETWSQSGPGGSRCSSQSGSDR</sequence>
<gene>
    <name evidence="2" type="ORF">EYF80_067926</name>
</gene>
<comment type="caution">
    <text evidence="2">The sequence shown here is derived from an EMBL/GenBank/DDBJ whole genome shotgun (WGS) entry which is preliminary data.</text>
</comment>
<evidence type="ECO:0000256" key="1">
    <source>
        <dbReference type="SAM" id="MobiDB-lite"/>
    </source>
</evidence>
<proteinExistence type="predicted"/>
<dbReference type="EMBL" id="SRLO01024949">
    <property type="protein sequence ID" value="TNN21962.1"/>
    <property type="molecule type" value="Genomic_DNA"/>
</dbReference>
<feature type="compositionally biased region" description="Polar residues" evidence="1">
    <location>
        <begin position="52"/>
        <end position="72"/>
    </location>
</feature>
<evidence type="ECO:0000313" key="3">
    <source>
        <dbReference type="Proteomes" id="UP000314294"/>
    </source>
</evidence>
<dbReference type="Proteomes" id="UP000314294">
    <property type="component" value="Unassembled WGS sequence"/>
</dbReference>
<evidence type="ECO:0000313" key="2">
    <source>
        <dbReference type="EMBL" id="TNN21962.1"/>
    </source>
</evidence>
<name>A0A4Z2E0P4_9TELE</name>
<protein>
    <submittedName>
        <fullName evidence="2">Uncharacterized protein</fullName>
    </submittedName>
</protein>
<reference evidence="2 3" key="1">
    <citation type="submission" date="2019-03" db="EMBL/GenBank/DDBJ databases">
        <title>First draft genome of Liparis tanakae, snailfish: a comprehensive survey of snailfish specific genes.</title>
        <authorList>
            <person name="Kim W."/>
            <person name="Song I."/>
            <person name="Jeong J.-H."/>
            <person name="Kim D."/>
            <person name="Kim S."/>
            <person name="Ryu S."/>
            <person name="Song J.Y."/>
            <person name="Lee S.K."/>
        </authorList>
    </citation>
    <scope>NUCLEOTIDE SEQUENCE [LARGE SCALE GENOMIC DNA]</scope>
    <source>
        <tissue evidence="2">Muscle</tissue>
    </source>
</reference>